<evidence type="ECO:0000313" key="3">
    <source>
        <dbReference type="EMBL" id="CAJ1954552.1"/>
    </source>
</evidence>
<protein>
    <recommendedName>
        <fullName evidence="2">JmjC domain-containing protein</fullName>
    </recommendedName>
</protein>
<dbReference type="InterPro" id="IPR041667">
    <property type="entry name" value="Cupin_8"/>
</dbReference>
<comment type="caution">
    <text evidence="3">The sequence shown here is derived from an EMBL/GenBank/DDBJ whole genome shotgun (WGS) entry which is preliminary data.</text>
</comment>
<dbReference type="PANTHER" id="PTHR12461">
    <property type="entry name" value="HYPOXIA-INDUCIBLE FACTOR 1 ALPHA INHIBITOR-RELATED"/>
    <property type="match status" value="1"/>
</dbReference>
<dbReference type="Proteomes" id="UP001295423">
    <property type="component" value="Unassembled WGS sequence"/>
</dbReference>
<accession>A0AAD2FVW3</accession>
<dbReference type="Pfam" id="PF13621">
    <property type="entry name" value="Cupin_8"/>
    <property type="match status" value="1"/>
</dbReference>
<name>A0AAD2FVW3_9STRA</name>
<feature type="domain" description="JmjC" evidence="2">
    <location>
        <begin position="186"/>
        <end position="364"/>
    </location>
</feature>
<keyword evidence="1" id="KW-1133">Transmembrane helix</keyword>
<organism evidence="3 4">
    <name type="scientific">Cylindrotheca closterium</name>
    <dbReference type="NCBI Taxonomy" id="2856"/>
    <lineage>
        <taxon>Eukaryota</taxon>
        <taxon>Sar</taxon>
        <taxon>Stramenopiles</taxon>
        <taxon>Ochrophyta</taxon>
        <taxon>Bacillariophyta</taxon>
        <taxon>Bacillariophyceae</taxon>
        <taxon>Bacillariophycidae</taxon>
        <taxon>Bacillariales</taxon>
        <taxon>Bacillariaceae</taxon>
        <taxon>Cylindrotheca</taxon>
    </lineage>
</organism>
<dbReference type="PROSITE" id="PS51184">
    <property type="entry name" value="JMJC"/>
    <property type="match status" value="1"/>
</dbReference>
<sequence length="377" mass="41428">MGGTKKSNDVSTGSIEKEESVEEGLFFNGTILTLASILVILIGMLASQLGDIVTTISVLNSAGKGQHESRLSRHADERGVAGVTLQQDTDVAATITPFVDRNEPFVCRTCIPQSRLEYWSNDAAMLETVGPDAEIPVRFAKRALSSTAASSSGTLFRRLVTPGTSKSAYDERTMRFSEFLAAYDNKTSEDHLYGAQIPIVTHLPQLIDPIRASAPLGTLIEALGPTPPMNHKPLSMYIGYGPLKTQTHYDSLENFVCVMSGGMKTFELYDPATASLYMYINRKDEGNGASVFDNTGSKDSHHSFPLSKYAISTRVSLSPGDCLYLPVYWYHSVESSQDRTISINWWRMPERSKMMDLEHIFCSHSEASTTAARATCH</sequence>
<proteinExistence type="predicted"/>
<gene>
    <name evidence="3" type="ORF">CYCCA115_LOCUS15145</name>
</gene>
<dbReference type="EMBL" id="CAKOGP040001869">
    <property type="protein sequence ID" value="CAJ1954552.1"/>
    <property type="molecule type" value="Genomic_DNA"/>
</dbReference>
<dbReference type="InterPro" id="IPR003347">
    <property type="entry name" value="JmjC_dom"/>
</dbReference>
<keyword evidence="4" id="KW-1185">Reference proteome</keyword>
<evidence type="ECO:0000256" key="1">
    <source>
        <dbReference type="SAM" id="Phobius"/>
    </source>
</evidence>
<dbReference type="Gene3D" id="2.60.120.10">
    <property type="entry name" value="Jelly Rolls"/>
    <property type="match status" value="1"/>
</dbReference>
<evidence type="ECO:0000313" key="4">
    <source>
        <dbReference type="Proteomes" id="UP001295423"/>
    </source>
</evidence>
<reference evidence="3" key="1">
    <citation type="submission" date="2023-08" db="EMBL/GenBank/DDBJ databases">
        <authorList>
            <person name="Audoor S."/>
            <person name="Bilcke G."/>
        </authorList>
    </citation>
    <scope>NUCLEOTIDE SEQUENCE</scope>
</reference>
<dbReference type="SUPFAM" id="SSF51197">
    <property type="entry name" value="Clavaminate synthase-like"/>
    <property type="match status" value="1"/>
</dbReference>
<evidence type="ECO:0000259" key="2">
    <source>
        <dbReference type="PROSITE" id="PS51184"/>
    </source>
</evidence>
<dbReference type="PANTHER" id="PTHR12461:SF105">
    <property type="entry name" value="HYPOXIA-INDUCIBLE FACTOR 1-ALPHA INHIBITOR"/>
    <property type="match status" value="1"/>
</dbReference>
<dbReference type="AlphaFoldDB" id="A0AAD2FVW3"/>
<dbReference type="InterPro" id="IPR014710">
    <property type="entry name" value="RmlC-like_jellyroll"/>
</dbReference>
<feature type="transmembrane region" description="Helical" evidence="1">
    <location>
        <begin position="25"/>
        <end position="46"/>
    </location>
</feature>
<keyword evidence="1" id="KW-0472">Membrane</keyword>
<keyword evidence="1" id="KW-0812">Transmembrane</keyword>